<gene>
    <name evidence="1" type="ORF">HF872_06790</name>
</gene>
<evidence type="ECO:0000313" key="2">
    <source>
        <dbReference type="Proteomes" id="UP000591071"/>
    </source>
</evidence>
<protein>
    <submittedName>
        <fullName evidence="1">Uncharacterized protein</fullName>
    </submittedName>
</protein>
<organism evidence="1 2">
    <name type="scientific">Megasphaera hexanoica</name>
    <dbReference type="NCBI Taxonomy" id="1675036"/>
    <lineage>
        <taxon>Bacteria</taxon>
        <taxon>Bacillati</taxon>
        <taxon>Bacillota</taxon>
        <taxon>Negativicutes</taxon>
        <taxon>Veillonellales</taxon>
        <taxon>Veillonellaceae</taxon>
        <taxon>Megasphaera</taxon>
    </lineage>
</organism>
<dbReference type="RefSeq" id="WP_059075430.1">
    <property type="nucleotide sequence ID" value="NZ_JABAFG010000009.1"/>
</dbReference>
<accession>A0A848BU52</accession>
<sequence>MKYRVLPGGDIDDKIIPVSVVFLDVKEIEKSGLSQDDAIRKVAATIQGPAAINVFDMDAVTTTSDGIVVEGAIVRMGASDNGKVNNEFGILPMQEIILSDELVEKEPHLKQWKKLFPEKKMFRGPNPKDKKIPVHNVVITGRASNNNSATEMMNIITMDEVLFPILGQLECMHHGDVLVGMTGQVISVGIGMTVAEMYGRVFPHPQFEAGDTAHGSGAYAKTLKQYIPCIVCDKKVIARLTIRALQCGCVPARDIGCSPVVLSIARAMGTPIDFDRITPAAQAELDSIGCTREWMKQTSHMTAEEVIAHADEILPGVEQAKKYHADDLLVEKEI</sequence>
<comment type="caution">
    <text evidence="1">The sequence shown here is derived from an EMBL/GenBank/DDBJ whole genome shotgun (WGS) entry which is preliminary data.</text>
</comment>
<dbReference type="Proteomes" id="UP000591071">
    <property type="component" value="Unassembled WGS sequence"/>
</dbReference>
<evidence type="ECO:0000313" key="1">
    <source>
        <dbReference type="EMBL" id="NME28328.1"/>
    </source>
</evidence>
<dbReference type="EMBL" id="JABAFG010000009">
    <property type="protein sequence ID" value="NME28328.1"/>
    <property type="molecule type" value="Genomic_DNA"/>
</dbReference>
<name>A0A848BU52_9FIRM</name>
<dbReference type="AlphaFoldDB" id="A0A848BU52"/>
<reference evidence="1 2" key="1">
    <citation type="submission" date="2020-04" db="EMBL/GenBank/DDBJ databases">
        <authorList>
            <person name="Hitch T.C.A."/>
            <person name="Wylensek D."/>
            <person name="Clavel T."/>
        </authorList>
    </citation>
    <scope>NUCLEOTIDE SEQUENCE [LARGE SCALE GENOMIC DNA]</scope>
    <source>
        <strain evidence="1 2">Oil-RF-744-FAT-WT-6-1</strain>
    </source>
</reference>
<proteinExistence type="predicted"/>